<reference evidence="1" key="1">
    <citation type="submission" date="2021-02" db="EMBL/GenBank/DDBJ databases">
        <authorList>
            <person name="Nowell W R."/>
        </authorList>
    </citation>
    <scope>NUCLEOTIDE SEQUENCE</scope>
</reference>
<organism evidence="1 2">
    <name type="scientific">Rotaria magnacalcarata</name>
    <dbReference type="NCBI Taxonomy" id="392030"/>
    <lineage>
        <taxon>Eukaryota</taxon>
        <taxon>Metazoa</taxon>
        <taxon>Spiralia</taxon>
        <taxon>Gnathifera</taxon>
        <taxon>Rotifera</taxon>
        <taxon>Eurotatoria</taxon>
        <taxon>Bdelloidea</taxon>
        <taxon>Philodinida</taxon>
        <taxon>Philodinidae</taxon>
        <taxon>Rotaria</taxon>
    </lineage>
</organism>
<dbReference type="EMBL" id="CAJNRF010017586">
    <property type="protein sequence ID" value="CAF2234405.1"/>
    <property type="molecule type" value="Genomic_DNA"/>
</dbReference>
<comment type="caution">
    <text evidence="1">The sequence shown here is derived from an EMBL/GenBank/DDBJ whole genome shotgun (WGS) entry which is preliminary data.</text>
</comment>
<evidence type="ECO:0000313" key="1">
    <source>
        <dbReference type="EMBL" id="CAF2234405.1"/>
    </source>
</evidence>
<evidence type="ECO:0000313" key="2">
    <source>
        <dbReference type="Proteomes" id="UP000663856"/>
    </source>
</evidence>
<name>A0A816ZZW3_9BILA</name>
<sequence length="208" mass="23773">QQLVKHVISRCTVATSTDEIFITVMDAVYWINDAWKSVTQSTINNAFKVAGFIHTNNQVTTDDLSILKISNLFFILRLINFTSALSTLLDHINIGGQRFSANEFIEIDTNIPVFNEWKDIDNHSIIVNDESENKTKTNHYDEDDDIPAETPPQLIEVLEMVKRLHLFAAIQQPQLHTVISRLDSQLTQLYIDSKGTKQTKIDDSFHKN</sequence>
<dbReference type="Proteomes" id="UP000663856">
    <property type="component" value="Unassembled WGS sequence"/>
</dbReference>
<protein>
    <recommendedName>
        <fullName evidence="3">DDE-1 domain-containing protein</fullName>
    </recommendedName>
</protein>
<feature type="non-terminal residue" evidence="1">
    <location>
        <position position="1"/>
    </location>
</feature>
<proteinExistence type="predicted"/>
<accession>A0A816ZZW3</accession>
<gene>
    <name evidence="1" type="ORF">WKI299_LOCUS36189</name>
</gene>
<dbReference type="AlphaFoldDB" id="A0A816ZZW3"/>
<evidence type="ECO:0008006" key="3">
    <source>
        <dbReference type="Google" id="ProtNLM"/>
    </source>
</evidence>